<organism evidence="2 3">
    <name type="scientific">Actinokineospora auranticolor</name>
    <dbReference type="NCBI Taxonomy" id="155976"/>
    <lineage>
        <taxon>Bacteria</taxon>
        <taxon>Bacillati</taxon>
        <taxon>Actinomycetota</taxon>
        <taxon>Actinomycetes</taxon>
        <taxon>Pseudonocardiales</taxon>
        <taxon>Pseudonocardiaceae</taxon>
        <taxon>Actinokineospora</taxon>
    </lineage>
</organism>
<dbReference type="AlphaFoldDB" id="A0A2S6GCT8"/>
<feature type="signal peptide" evidence="1">
    <location>
        <begin position="1"/>
        <end position="28"/>
    </location>
</feature>
<dbReference type="OrthoDB" id="3692595at2"/>
<evidence type="ECO:0000313" key="3">
    <source>
        <dbReference type="Proteomes" id="UP000239203"/>
    </source>
</evidence>
<accession>A0A2S6GCT8</accession>
<reference evidence="2 3" key="1">
    <citation type="submission" date="2018-02" db="EMBL/GenBank/DDBJ databases">
        <title>Genomic Encyclopedia of Archaeal and Bacterial Type Strains, Phase II (KMG-II): from individual species to whole genera.</title>
        <authorList>
            <person name="Goeker M."/>
        </authorList>
    </citation>
    <scope>NUCLEOTIDE SEQUENCE [LARGE SCALE GENOMIC DNA]</scope>
    <source>
        <strain evidence="2 3">YU 961-1</strain>
    </source>
</reference>
<protein>
    <submittedName>
        <fullName evidence="2">Uncharacterized protein</fullName>
    </submittedName>
</protein>
<name>A0A2S6GCT8_9PSEU</name>
<proteinExistence type="predicted"/>
<evidence type="ECO:0000256" key="1">
    <source>
        <dbReference type="SAM" id="SignalP"/>
    </source>
</evidence>
<feature type="chain" id="PRO_5015779042" evidence="1">
    <location>
        <begin position="29"/>
        <end position="172"/>
    </location>
</feature>
<evidence type="ECO:0000313" key="2">
    <source>
        <dbReference type="EMBL" id="PPK62765.1"/>
    </source>
</evidence>
<dbReference type="RefSeq" id="WP_146108374.1">
    <property type="nucleotide sequence ID" value="NZ_CP154825.1"/>
</dbReference>
<sequence>MRKWTVAKWTAVACALVAAIGIVGPASAAPAERKLTGVWTLRVPNGPGLLDRDGSVGLGDPAAATRWRFVQTGARGDYLIRTDETLRGWTLPEAGPGAAVRVGPLNLLPTDPRTLRWTVHLSGSAAAAVISVTINSAVNGWPVVPGGDYDPHLVVVPETFAPVTYLATKVSN</sequence>
<comment type="caution">
    <text evidence="2">The sequence shown here is derived from an EMBL/GenBank/DDBJ whole genome shotgun (WGS) entry which is preliminary data.</text>
</comment>
<gene>
    <name evidence="2" type="ORF">CLV40_13331</name>
</gene>
<keyword evidence="1" id="KW-0732">Signal</keyword>
<keyword evidence="3" id="KW-1185">Reference proteome</keyword>
<dbReference type="EMBL" id="PTIX01000033">
    <property type="protein sequence ID" value="PPK62765.1"/>
    <property type="molecule type" value="Genomic_DNA"/>
</dbReference>
<dbReference type="Proteomes" id="UP000239203">
    <property type="component" value="Unassembled WGS sequence"/>
</dbReference>